<dbReference type="AlphaFoldDB" id="A0AAW1SWT8"/>
<dbReference type="NCBIfam" id="TIGR01509">
    <property type="entry name" value="HAD-SF-IA-v3"/>
    <property type="match status" value="1"/>
</dbReference>
<evidence type="ECO:0000256" key="10">
    <source>
        <dbReference type="ARBA" id="ARBA00023002"/>
    </source>
</evidence>
<dbReference type="Proteomes" id="UP001485043">
    <property type="component" value="Unassembled WGS sequence"/>
</dbReference>
<dbReference type="InterPro" id="IPR006439">
    <property type="entry name" value="HAD-SF_hydro_IA"/>
</dbReference>
<dbReference type="SUPFAM" id="SSF55961">
    <property type="entry name" value="Bet v1-like"/>
    <property type="match status" value="1"/>
</dbReference>
<dbReference type="PANTHER" id="PTHR22749">
    <property type="entry name" value="RIBOFLAVIN KINASE/FMN ADENYLYLTRANSFERASE"/>
    <property type="match status" value="1"/>
</dbReference>
<dbReference type="GO" id="GO:0046872">
    <property type="term" value="F:metal ion binding"/>
    <property type="evidence" value="ECO:0007669"/>
    <property type="project" value="UniProtKB-KW"/>
</dbReference>
<dbReference type="GO" id="GO:0009231">
    <property type="term" value="P:riboflavin biosynthetic process"/>
    <property type="evidence" value="ECO:0007669"/>
    <property type="project" value="InterPro"/>
</dbReference>
<dbReference type="Gene3D" id="3.90.380.10">
    <property type="entry name" value="Naphthalene 1,2-dioxygenase Alpha Subunit, Chain A, domain 1"/>
    <property type="match status" value="1"/>
</dbReference>
<dbReference type="Pfam" id="PF00355">
    <property type="entry name" value="Rieske"/>
    <property type="match status" value="1"/>
</dbReference>
<dbReference type="Gene3D" id="3.40.50.1000">
    <property type="entry name" value="HAD superfamily/HAD-like"/>
    <property type="match status" value="1"/>
</dbReference>
<dbReference type="GO" id="GO:0005524">
    <property type="term" value="F:ATP binding"/>
    <property type="evidence" value="ECO:0007669"/>
    <property type="project" value="UniProtKB-KW"/>
</dbReference>
<evidence type="ECO:0000256" key="4">
    <source>
        <dbReference type="ARBA" id="ARBA00022643"/>
    </source>
</evidence>
<dbReference type="GO" id="GO:0009398">
    <property type="term" value="P:FMN biosynthetic process"/>
    <property type="evidence" value="ECO:0007669"/>
    <property type="project" value="TreeGrafter"/>
</dbReference>
<dbReference type="SFLD" id="SFLDS00003">
    <property type="entry name" value="Haloacid_Dehalogenase"/>
    <property type="match status" value="1"/>
</dbReference>
<evidence type="ECO:0000256" key="12">
    <source>
        <dbReference type="ARBA" id="ARBA00023014"/>
    </source>
</evidence>
<accession>A0AAW1SWT8</accession>
<dbReference type="PROSITE" id="PS51296">
    <property type="entry name" value="RIESKE"/>
    <property type="match status" value="1"/>
</dbReference>
<dbReference type="InterPro" id="IPR017941">
    <property type="entry name" value="Rieske_2Fe-2S"/>
</dbReference>
<dbReference type="SUPFAM" id="SSF82114">
    <property type="entry name" value="Riboflavin kinase-like"/>
    <property type="match status" value="1"/>
</dbReference>
<dbReference type="GO" id="GO:0016491">
    <property type="term" value="F:oxidoreductase activity"/>
    <property type="evidence" value="ECO:0007669"/>
    <property type="project" value="UniProtKB-KW"/>
</dbReference>
<keyword evidence="3" id="KW-0285">Flavoprotein</keyword>
<keyword evidence="4" id="KW-0288">FMN</keyword>
<evidence type="ECO:0000256" key="3">
    <source>
        <dbReference type="ARBA" id="ARBA00022630"/>
    </source>
</evidence>
<comment type="caution">
    <text evidence="15">The sequence shown here is derived from an EMBL/GenBank/DDBJ whole genome shotgun (WGS) entry which is preliminary data.</text>
</comment>
<evidence type="ECO:0000256" key="8">
    <source>
        <dbReference type="ARBA" id="ARBA00022741"/>
    </source>
</evidence>
<dbReference type="PANTHER" id="PTHR22749:SF6">
    <property type="entry name" value="RIBOFLAVIN KINASE"/>
    <property type="match status" value="1"/>
</dbReference>
<evidence type="ECO:0000256" key="7">
    <source>
        <dbReference type="ARBA" id="ARBA00022723"/>
    </source>
</evidence>
<dbReference type="SMART" id="SM00904">
    <property type="entry name" value="Flavokinase"/>
    <property type="match status" value="1"/>
</dbReference>
<dbReference type="InterPro" id="IPR036412">
    <property type="entry name" value="HAD-like_sf"/>
</dbReference>
<feature type="domain" description="Rieske" evidence="14">
    <location>
        <begin position="724"/>
        <end position="832"/>
    </location>
</feature>
<dbReference type="InterPro" id="IPR023214">
    <property type="entry name" value="HAD_sf"/>
</dbReference>
<evidence type="ECO:0000256" key="6">
    <source>
        <dbReference type="ARBA" id="ARBA00022714"/>
    </source>
</evidence>
<dbReference type="SFLD" id="SFLDG01129">
    <property type="entry name" value="C1.5:_HAD__Beta-PGM__Phosphata"/>
    <property type="match status" value="1"/>
</dbReference>
<keyword evidence="16" id="KW-1185">Reference proteome</keyword>
<sequence>MAPCAQPVQAVIFDLDGTLLDTESLVRSVSAAVLDRHGAKLTPEAEKAAIGRRPLEAWQAVIDSLDVKDVTAQQLFDESEPLLQERWPSAHLLPGAERILVHLHAKGIPVALATSSSRASLQRKLSEGNKRRILEFFQAVTCGDEVAEGKPAPDAFRNIASQLQLDPADCLVFEDAPSGVDSATAAGMRVVVVPSLTNRLAYPAPELDAKSGCCEVLSSLLDFRPAQYGLPPFEDLVCGCVTPMHPPWRLVGTVVKGFGRGSKELGIPTANLDNSALQAVLAETVTGIYCGWASIGASLEVYQMVMSIGWNPFYKNTEKTAEPWILHDFAEDFYGQELRLAVCGYIRPEANFTSLDALIARIHEDARISKSALQDPALMQAQQLCVAATVQLTSMCSADRIMLSTDIWLTSPRICSPAASDSDKLGKPTPSPGPKSQEQVEEDDPTPFFEPLLRSFVLGLGTGVIFESGHVTLRLLSLLWEMGYRQTVDILPSVQEQLAPLFVGDHFAAVGAWFLFYTIEAVAIYSILNQHPHDQQAAAQALRNMKPLPKRMLPSRMQLLKSVLRVFRAPGMQPAMAGMGQPRYSSGRQSFQPQLPQPDFQPPQTLDFREDADSAPPPITSPGMDMFPGFSGPSVEPELSPQQGAWAFVEEEETPEAVPQIHPDRSAPESIPEADEPVMPKPLAKVREEKGLKPGAWDQGGLEKKIMQRAKELRDRRLYLKDFWYAAALSEKVKDKPVAAEVCGEKLVLWRGTDGAVHCINDVCPHRGAPLSLGWMETHNGQQCVVCPYHGWAFDAEGVCQHVPAAENMADRPKQSITEAYAVQEKGGFVWLFYGSKRMPAEERPDIPFVPELVDPAWRPTYGEIEFDCAHWSVFENAIDMAHIHYLHDNSFGNKEQPQIRDMTCKKLAWGVEAKFRLHNKPVNALWEFSKVPEVRVTAKALLPSTSVISFTLGNGLSFITFVNTVPISANKTINRFCLIRSLAADEATAFAKLNPFFNWAGFDIFARKAMLKILGEDKAMVEQLRPQLVLHEAGVRADIPQQRFRALRQEYINLGYGVEPEAPDNRVRIDF</sequence>
<dbReference type="InterPro" id="IPR023468">
    <property type="entry name" value="Riboflavin_kinase"/>
</dbReference>
<feature type="region of interest" description="Disordered" evidence="13">
    <location>
        <begin position="656"/>
        <end position="677"/>
    </location>
</feature>
<dbReference type="GO" id="GO:0008531">
    <property type="term" value="F:riboflavin kinase activity"/>
    <property type="evidence" value="ECO:0007669"/>
    <property type="project" value="UniProtKB-EC"/>
</dbReference>
<dbReference type="InterPro" id="IPR041492">
    <property type="entry name" value="HAD_2"/>
</dbReference>
<evidence type="ECO:0000256" key="1">
    <source>
        <dbReference type="ARBA" id="ARBA00005201"/>
    </source>
</evidence>
<dbReference type="InterPro" id="IPR023465">
    <property type="entry name" value="Riboflavin_kinase_dom_sf"/>
</dbReference>
<gene>
    <name evidence="15" type="ORF">WJX84_004276</name>
</gene>
<dbReference type="SUPFAM" id="SSF56784">
    <property type="entry name" value="HAD-like"/>
    <property type="match status" value="1"/>
</dbReference>
<dbReference type="InterPro" id="IPR015865">
    <property type="entry name" value="Riboflavin_kinase_bac/euk"/>
</dbReference>
<dbReference type="Pfam" id="PF19112">
    <property type="entry name" value="VanA_C"/>
    <property type="match status" value="1"/>
</dbReference>
<evidence type="ECO:0000259" key="14">
    <source>
        <dbReference type="PROSITE" id="PS51296"/>
    </source>
</evidence>
<keyword evidence="7" id="KW-0479">Metal-binding</keyword>
<dbReference type="GO" id="GO:0051537">
    <property type="term" value="F:2 iron, 2 sulfur cluster binding"/>
    <property type="evidence" value="ECO:0007669"/>
    <property type="project" value="UniProtKB-KW"/>
</dbReference>
<proteinExistence type="predicted"/>
<evidence type="ECO:0000256" key="11">
    <source>
        <dbReference type="ARBA" id="ARBA00023004"/>
    </source>
</evidence>
<dbReference type="EC" id="2.7.1.26" evidence="2"/>
<comment type="pathway">
    <text evidence="1">Cofactor biosynthesis; FMN biosynthesis; FMN from riboflavin (ATP route): step 1/1.</text>
</comment>
<dbReference type="FunFam" id="2.40.30.30:FF:000005">
    <property type="entry name" value="Haloacid dehalogenase-like hydrolase domain-containing protein 1A"/>
    <property type="match status" value="1"/>
</dbReference>
<keyword evidence="8" id="KW-0547">Nucleotide-binding</keyword>
<keyword evidence="5" id="KW-0808">Transferase</keyword>
<evidence type="ECO:0000256" key="2">
    <source>
        <dbReference type="ARBA" id="ARBA00012105"/>
    </source>
</evidence>
<evidence type="ECO:0000256" key="9">
    <source>
        <dbReference type="ARBA" id="ARBA00022840"/>
    </source>
</evidence>
<dbReference type="EMBL" id="JALJOV010000743">
    <property type="protein sequence ID" value="KAK9861533.1"/>
    <property type="molecule type" value="Genomic_DNA"/>
</dbReference>
<dbReference type="Gene3D" id="1.10.150.240">
    <property type="entry name" value="Putative phosphatase, domain 2"/>
    <property type="match status" value="1"/>
</dbReference>
<keyword evidence="6" id="KW-0001">2Fe-2S</keyword>
<feature type="region of interest" description="Disordered" evidence="13">
    <location>
        <begin position="578"/>
        <end position="615"/>
    </location>
</feature>
<dbReference type="SFLD" id="SFLDG01135">
    <property type="entry name" value="C1.5.6:_HAD__Beta-PGM__Phospha"/>
    <property type="match status" value="1"/>
</dbReference>
<keyword evidence="9" id="KW-0067">ATP-binding</keyword>
<evidence type="ECO:0000313" key="16">
    <source>
        <dbReference type="Proteomes" id="UP001485043"/>
    </source>
</evidence>
<name>A0AAW1SWT8_9CHLO</name>
<evidence type="ECO:0000256" key="13">
    <source>
        <dbReference type="SAM" id="MobiDB-lite"/>
    </source>
</evidence>
<dbReference type="Pfam" id="PF01687">
    <property type="entry name" value="Flavokinase"/>
    <property type="match status" value="1"/>
</dbReference>
<evidence type="ECO:0000313" key="15">
    <source>
        <dbReference type="EMBL" id="KAK9861533.1"/>
    </source>
</evidence>
<protein>
    <recommendedName>
        <fullName evidence="2">riboflavin kinase</fullName>
        <ecNumber evidence="2">2.7.1.26</ecNumber>
    </recommendedName>
</protein>
<dbReference type="SUPFAM" id="SSF50022">
    <property type="entry name" value="ISP domain"/>
    <property type="match status" value="1"/>
</dbReference>
<organism evidence="15 16">
    <name type="scientific">Apatococcus fuscideae</name>
    <dbReference type="NCBI Taxonomy" id="2026836"/>
    <lineage>
        <taxon>Eukaryota</taxon>
        <taxon>Viridiplantae</taxon>
        <taxon>Chlorophyta</taxon>
        <taxon>core chlorophytes</taxon>
        <taxon>Trebouxiophyceae</taxon>
        <taxon>Chlorellales</taxon>
        <taxon>Chlorellaceae</taxon>
        <taxon>Apatococcus</taxon>
    </lineage>
</organism>
<keyword evidence="12" id="KW-0411">Iron-sulfur</keyword>
<dbReference type="InterPro" id="IPR036922">
    <property type="entry name" value="Rieske_2Fe-2S_sf"/>
</dbReference>
<feature type="region of interest" description="Disordered" evidence="13">
    <location>
        <begin position="419"/>
        <end position="444"/>
    </location>
</feature>
<keyword evidence="10" id="KW-0560">Oxidoreductase</keyword>
<evidence type="ECO:0000256" key="5">
    <source>
        <dbReference type="ARBA" id="ARBA00022679"/>
    </source>
</evidence>
<dbReference type="Pfam" id="PF13419">
    <property type="entry name" value="HAD_2"/>
    <property type="match status" value="1"/>
</dbReference>
<dbReference type="CDD" id="cd03469">
    <property type="entry name" value="Rieske_RO_Alpha_N"/>
    <property type="match status" value="1"/>
</dbReference>
<dbReference type="Gene3D" id="2.102.10.10">
    <property type="entry name" value="Rieske [2Fe-2S] iron-sulphur domain"/>
    <property type="match status" value="1"/>
</dbReference>
<dbReference type="InterPro" id="IPR044043">
    <property type="entry name" value="VanA_C_cat"/>
</dbReference>
<dbReference type="InterPro" id="IPR023198">
    <property type="entry name" value="PGP-like_dom2"/>
</dbReference>
<reference evidence="15 16" key="1">
    <citation type="journal article" date="2024" name="Nat. Commun.">
        <title>Phylogenomics reveals the evolutionary origins of lichenization in chlorophyte algae.</title>
        <authorList>
            <person name="Puginier C."/>
            <person name="Libourel C."/>
            <person name="Otte J."/>
            <person name="Skaloud P."/>
            <person name="Haon M."/>
            <person name="Grisel S."/>
            <person name="Petersen M."/>
            <person name="Berrin J.G."/>
            <person name="Delaux P.M."/>
            <person name="Dal Grande F."/>
            <person name="Keller J."/>
        </authorList>
    </citation>
    <scope>NUCLEOTIDE SEQUENCE [LARGE SCALE GENOMIC DNA]</scope>
    <source>
        <strain evidence="15 16">SAG 2523</strain>
    </source>
</reference>
<keyword evidence="11" id="KW-0408">Iron</keyword>
<dbReference type="Gene3D" id="2.40.30.30">
    <property type="entry name" value="Riboflavin kinase-like"/>
    <property type="match status" value="1"/>
</dbReference>